<evidence type="ECO:0000313" key="2">
    <source>
        <dbReference type="Proteomes" id="UP001618531"/>
    </source>
</evidence>
<comment type="caution">
    <text evidence="1">The sequence shown here is derived from an EMBL/GenBank/DDBJ whole genome shotgun (WGS) entry which is preliminary data.</text>
</comment>
<protein>
    <submittedName>
        <fullName evidence="1">Uncharacterized protein</fullName>
    </submittedName>
</protein>
<proteinExistence type="predicted"/>
<name>A0ABW8I0F6_9BACL</name>
<accession>A0ABW8I0F6</accession>
<keyword evidence="2" id="KW-1185">Reference proteome</keyword>
<sequence>MTQKVRHPDHSWYKSKDLCTMLGYEAKEYPAPLAGPYEGEKTR</sequence>
<gene>
    <name evidence="1" type="ORF">ACINKY_24780</name>
</gene>
<dbReference type="EMBL" id="JBIYSL010000006">
    <property type="protein sequence ID" value="MFK0525432.1"/>
    <property type="molecule type" value="Genomic_DNA"/>
</dbReference>
<reference evidence="1 2" key="1">
    <citation type="submission" date="2024-11" db="EMBL/GenBank/DDBJ databases">
        <title>Identification and Characterization of a Novel Fosfomycin Bacillithiol Transferase FosB8 in Paenibacillus illinoisensis.</title>
        <authorList>
            <person name="Lu W."/>
        </authorList>
    </citation>
    <scope>NUCLEOTIDE SEQUENCE [LARGE SCALE GENOMIC DNA]</scope>
    <source>
        <strain evidence="1 2">WP77</strain>
    </source>
</reference>
<organism evidence="1 2">
    <name type="scientific">Paenibacillus illinoisensis</name>
    <dbReference type="NCBI Taxonomy" id="59845"/>
    <lineage>
        <taxon>Bacteria</taxon>
        <taxon>Bacillati</taxon>
        <taxon>Bacillota</taxon>
        <taxon>Bacilli</taxon>
        <taxon>Bacillales</taxon>
        <taxon>Paenibacillaceae</taxon>
        <taxon>Paenibacillus</taxon>
    </lineage>
</organism>
<dbReference type="Proteomes" id="UP001618531">
    <property type="component" value="Unassembled WGS sequence"/>
</dbReference>
<dbReference type="RefSeq" id="WP_341173693.1">
    <property type="nucleotide sequence ID" value="NZ_BAAFRC010000005.1"/>
</dbReference>
<evidence type="ECO:0000313" key="1">
    <source>
        <dbReference type="EMBL" id="MFK0525432.1"/>
    </source>
</evidence>